<proteinExistence type="predicted"/>
<dbReference type="AlphaFoldDB" id="A0A9J6H466"/>
<name>A0A9J6H466_HAELO</name>
<protein>
    <recommendedName>
        <fullName evidence="1">Mutator-like transposase domain-containing protein</fullName>
    </recommendedName>
</protein>
<sequence>MRRRVSITKGEREYGIRREVVAFSVVTVELWTKSGAPRGHLDGKMPPLQDHLLDVSYSTKHRENGQTMLNDIFSAMGVSHRGLHHKTYQSHLKDKFMPAATKDEEKVLSNCALTVKNLYSELQFGHAGNIAVCFDGTWMTRGHLSHIGVGTVIELFSGYVLDYIVLSNFSAGCKNAPPEEDPQYAIWKANHYLPKEYGEQIGPHGSRGCGHPL</sequence>
<evidence type="ECO:0000313" key="3">
    <source>
        <dbReference type="Proteomes" id="UP000821853"/>
    </source>
</evidence>
<keyword evidence="3" id="KW-1185">Reference proteome</keyword>
<dbReference type="InterPro" id="IPR049012">
    <property type="entry name" value="Mutator_transp_dom"/>
</dbReference>
<dbReference type="EMBL" id="JABSTR010000011">
    <property type="protein sequence ID" value="KAH9381817.1"/>
    <property type="molecule type" value="Genomic_DNA"/>
</dbReference>
<dbReference type="Pfam" id="PF20700">
    <property type="entry name" value="Mutator"/>
    <property type="match status" value="1"/>
</dbReference>
<gene>
    <name evidence="2" type="ORF">HPB48_016341</name>
</gene>
<comment type="caution">
    <text evidence="2">The sequence shown here is derived from an EMBL/GenBank/DDBJ whole genome shotgun (WGS) entry which is preliminary data.</text>
</comment>
<dbReference type="Proteomes" id="UP000821853">
    <property type="component" value="Chromosome 9"/>
</dbReference>
<dbReference type="OrthoDB" id="6509901at2759"/>
<evidence type="ECO:0000259" key="1">
    <source>
        <dbReference type="Pfam" id="PF20700"/>
    </source>
</evidence>
<reference evidence="2 3" key="1">
    <citation type="journal article" date="2020" name="Cell">
        <title>Large-Scale Comparative Analyses of Tick Genomes Elucidate Their Genetic Diversity and Vector Capacities.</title>
        <authorList>
            <consortium name="Tick Genome and Microbiome Consortium (TIGMIC)"/>
            <person name="Jia N."/>
            <person name="Wang J."/>
            <person name="Shi W."/>
            <person name="Du L."/>
            <person name="Sun Y."/>
            <person name="Zhan W."/>
            <person name="Jiang J.F."/>
            <person name="Wang Q."/>
            <person name="Zhang B."/>
            <person name="Ji P."/>
            <person name="Bell-Sakyi L."/>
            <person name="Cui X.M."/>
            <person name="Yuan T.T."/>
            <person name="Jiang B.G."/>
            <person name="Yang W.F."/>
            <person name="Lam T.T."/>
            <person name="Chang Q.C."/>
            <person name="Ding S.J."/>
            <person name="Wang X.J."/>
            <person name="Zhu J.G."/>
            <person name="Ruan X.D."/>
            <person name="Zhao L."/>
            <person name="Wei J.T."/>
            <person name="Ye R.Z."/>
            <person name="Que T.C."/>
            <person name="Du C.H."/>
            <person name="Zhou Y.H."/>
            <person name="Cheng J.X."/>
            <person name="Dai P.F."/>
            <person name="Guo W.B."/>
            <person name="Han X.H."/>
            <person name="Huang E.J."/>
            <person name="Li L.F."/>
            <person name="Wei W."/>
            <person name="Gao Y.C."/>
            <person name="Liu J.Z."/>
            <person name="Shao H.Z."/>
            <person name="Wang X."/>
            <person name="Wang C.C."/>
            <person name="Yang T.C."/>
            <person name="Huo Q.B."/>
            <person name="Li W."/>
            <person name="Chen H.Y."/>
            <person name="Chen S.E."/>
            <person name="Zhou L.G."/>
            <person name="Ni X.B."/>
            <person name="Tian J.H."/>
            <person name="Sheng Y."/>
            <person name="Liu T."/>
            <person name="Pan Y.S."/>
            <person name="Xia L.Y."/>
            <person name="Li J."/>
            <person name="Zhao F."/>
            <person name="Cao W.C."/>
        </authorList>
    </citation>
    <scope>NUCLEOTIDE SEQUENCE [LARGE SCALE GENOMIC DNA]</scope>
    <source>
        <strain evidence="2">HaeL-2018</strain>
    </source>
</reference>
<accession>A0A9J6H466</accession>
<dbReference type="VEuPathDB" id="VectorBase:HLOH_041054"/>
<evidence type="ECO:0000313" key="2">
    <source>
        <dbReference type="EMBL" id="KAH9381817.1"/>
    </source>
</evidence>
<organism evidence="2 3">
    <name type="scientific">Haemaphysalis longicornis</name>
    <name type="common">Bush tick</name>
    <dbReference type="NCBI Taxonomy" id="44386"/>
    <lineage>
        <taxon>Eukaryota</taxon>
        <taxon>Metazoa</taxon>
        <taxon>Ecdysozoa</taxon>
        <taxon>Arthropoda</taxon>
        <taxon>Chelicerata</taxon>
        <taxon>Arachnida</taxon>
        <taxon>Acari</taxon>
        <taxon>Parasitiformes</taxon>
        <taxon>Ixodida</taxon>
        <taxon>Ixodoidea</taxon>
        <taxon>Ixodidae</taxon>
        <taxon>Haemaphysalinae</taxon>
        <taxon>Haemaphysalis</taxon>
    </lineage>
</organism>
<feature type="domain" description="Mutator-like transposase" evidence="1">
    <location>
        <begin position="61"/>
        <end position="177"/>
    </location>
</feature>